<evidence type="ECO:0000313" key="3">
    <source>
        <dbReference type="Proteomes" id="UP001209803"/>
    </source>
</evidence>
<protein>
    <submittedName>
        <fullName evidence="2">DUF1513 domain-containing protein</fullName>
    </submittedName>
</protein>
<dbReference type="EMBL" id="CP120863">
    <property type="protein sequence ID" value="WFE90393.1"/>
    <property type="molecule type" value="Genomic_DNA"/>
</dbReference>
<dbReference type="PROSITE" id="PS51318">
    <property type="entry name" value="TAT"/>
    <property type="match status" value="1"/>
</dbReference>
<accession>A0ABY8FCN6</accession>
<dbReference type="InterPro" id="IPR008311">
    <property type="entry name" value="UCP028101"/>
</dbReference>
<gene>
    <name evidence="2" type="ORF">K1718_03315</name>
</gene>
<evidence type="ECO:0000313" key="2">
    <source>
        <dbReference type="EMBL" id="WFE90393.1"/>
    </source>
</evidence>
<evidence type="ECO:0000256" key="1">
    <source>
        <dbReference type="SAM" id="SignalP"/>
    </source>
</evidence>
<organism evidence="2 3">
    <name type="scientific">Roseibium porphyridii</name>
    <dbReference type="NCBI Taxonomy" id="2866279"/>
    <lineage>
        <taxon>Bacteria</taxon>
        <taxon>Pseudomonadati</taxon>
        <taxon>Pseudomonadota</taxon>
        <taxon>Alphaproteobacteria</taxon>
        <taxon>Hyphomicrobiales</taxon>
        <taxon>Stappiaceae</taxon>
        <taxon>Roseibium</taxon>
    </lineage>
</organism>
<dbReference type="Pfam" id="PF07433">
    <property type="entry name" value="DUF1513"/>
    <property type="match status" value="1"/>
</dbReference>
<dbReference type="InterPro" id="IPR006311">
    <property type="entry name" value="TAT_signal"/>
</dbReference>
<dbReference type="InterPro" id="IPR011044">
    <property type="entry name" value="Quino_amine_DH_bsu"/>
</dbReference>
<dbReference type="RefSeq" id="WP_265679753.1">
    <property type="nucleotide sequence ID" value="NZ_CP120863.1"/>
</dbReference>
<name>A0ABY8FCN6_9HYPH</name>
<proteinExistence type="predicted"/>
<keyword evidence="1" id="KW-0732">Signal</keyword>
<dbReference type="SUPFAM" id="SSF50969">
    <property type="entry name" value="YVTN repeat-like/Quinoprotein amine dehydrogenase"/>
    <property type="match status" value="1"/>
</dbReference>
<feature type="chain" id="PRO_5045858942" evidence="1">
    <location>
        <begin position="31"/>
        <end position="385"/>
    </location>
</feature>
<feature type="signal peptide" evidence="1">
    <location>
        <begin position="1"/>
        <end position="30"/>
    </location>
</feature>
<dbReference type="Proteomes" id="UP001209803">
    <property type="component" value="Chromosome"/>
</dbReference>
<sequence>MRLTATKPTAFSRRQFLAGLGSLAATPVFAKSTLAGSLIGREAEEDVPLFASAFRKANGTFGIGILDDLGQVLAEVSLPGRGHGIAISPDKTRWVAFARRPGAFAVVIHPFDRVEPHVLAASKGRHFYGHGCFSADGRLLYSVENDFDGARGVVGVYDMSAAEPKRIGEFDTFGVGPHDILMSADGRALIVANGGIETHPDKAREKLNLDSMAPSIAFLDVETGELLSMQALPRSLHQVSLRHMAMDAAGRVWVGGQFEGPENETPPLVVVVERDQPPRPTAIPTPIAIGLENYIGSVTANNDGSVIATSAPRGGQTLFWDTSTSAFLGAKPIPDGCGVAPIDQAGFLISDGNGALSYVGELDAPAEVIARPPGYAWDNHMSSIS</sequence>
<keyword evidence="3" id="KW-1185">Reference proteome</keyword>
<dbReference type="InterPro" id="IPR015943">
    <property type="entry name" value="WD40/YVTN_repeat-like_dom_sf"/>
</dbReference>
<dbReference type="PIRSF" id="PIRSF028101">
    <property type="entry name" value="UCP028101"/>
    <property type="match status" value="1"/>
</dbReference>
<dbReference type="Gene3D" id="2.130.10.10">
    <property type="entry name" value="YVTN repeat-like/Quinoprotein amine dehydrogenase"/>
    <property type="match status" value="1"/>
</dbReference>
<reference evidence="2 3" key="1">
    <citation type="submission" date="2023-03" db="EMBL/GenBank/DDBJ databases">
        <title>Roseibium porphyridii sp. nov. and Roseibium rhodosorbium sp. nov. isolated from marine algae, Porphyridium cruentum and Rhodosorus marinus, respectively.</title>
        <authorList>
            <person name="Lee M.W."/>
            <person name="Choi B.J."/>
            <person name="Lee J.K."/>
            <person name="Choi D.G."/>
            <person name="Baek J.H."/>
            <person name="Bayburt H."/>
            <person name="Kim J.M."/>
            <person name="Han D.M."/>
            <person name="Kim K.H."/>
            <person name="Jeon C.O."/>
        </authorList>
    </citation>
    <scope>NUCLEOTIDE SEQUENCE [LARGE SCALE GENOMIC DNA]</scope>
    <source>
        <strain evidence="2 3">KMA01</strain>
    </source>
</reference>